<keyword evidence="2" id="KW-0456">Lyase</keyword>
<gene>
    <name evidence="3" type="ORF">LTR24_001566</name>
</gene>
<evidence type="ECO:0008006" key="5">
    <source>
        <dbReference type="Google" id="ProtNLM"/>
    </source>
</evidence>
<dbReference type="PANTHER" id="PTHR11941">
    <property type="entry name" value="ENOYL-COA HYDRATASE-RELATED"/>
    <property type="match status" value="1"/>
</dbReference>
<sequence length="299" mass="32613">MRVSLRPSLLQYQRYAITQKRFLSADPSPIVVQHHLAPHSGGIRVLLLDRPANRNALSRRLIADLRKHIQHIKDEGGVGGTRALIIASNNDNAFCAGADLKERKGMSQDETKQFLHDLRSTFRELASLPIPTISAISSTALGGGLELGLCTTFRVFGSSAMVGLPETRLAIIPGAGATYRLPALIGASRARDLILTGRRVSGAEAYFLGLCNRLVEVLPEEQKAEGKARGKVLDVSVQLAKDICEGGPVALREAMRAVNGWQRGEVSENEAYDNILNTEDRLEALKAFAEKRKPVFKGR</sequence>
<organism evidence="3 4">
    <name type="scientific">Lithohypha guttulata</name>
    <dbReference type="NCBI Taxonomy" id="1690604"/>
    <lineage>
        <taxon>Eukaryota</taxon>
        <taxon>Fungi</taxon>
        <taxon>Dikarya</taxon>
        <taxon>Ascomycota</taxon>
        <taxon>Pezizomycotina</taxon>
        <taxon>Eurotiomycetes</taxon>
        <taxon>Chaetothyriomycetidae</taxon>
        <taxon>Chaetothyriales</taxon>
        <taxon>Trichomeriaceae</taxon>
        <taxon>Lithohypha</taxon>
    </lineage>
</organism>
<dbReference type="Pfam" id="PF00378">
    <property type="entry name" value="ECH_1"/>
    <property type="match status" value="1"/>
</dbReference>
<evidence type="ECO:0000313" key="3">
    <source>
        <dbReference type="EMBL" id="KAK5098938.1"/>
    </source>
</evidence>
<dbReference type="Gene3D" id="3.90.226.10">
    <property type="entry name" value="2-enoyl-CoA Hydratase, Chain A, domain 1"/>
    <property type="match status" value="1"/>
</dbReference>
<comment type="caution">
    <text evidence="3">The sequence shown here is derived from an EMBL/GenBank/DDBJ whole genome shotgun (WGS) entry which is preliminary data.</text>
</comment>
<dbReference type="PANTHER" id="PTHR11941:SF171">
    <property type="entry name" value="SD19268P"/>
    <property type="match status" value="1"/>
</dbReference>
<dbReference type="InterPro" id="IPR014748">
    <property type="entry name" value="Enoyl-CoA_hydra_C"/>
</dbReference>
<evidence type="ECO:0000313" key="4">
    <source>
        <dbReference type="Proteomes" id="UP001345013"/>
    </source>
</evidence>
<dbReference type="InterPro" id="IPR029045">
    <property type="entry name" value="ClpP/crotonase-like_dom_sf"/>
</dbReference>
<dbReference type="CDD" id="cd06558">
    <property type="entry name" value="crotonase-like"/>
    <property type="match status" value="1"/>
</dbReference>
<name>A0ABR0KK39_9EURO</name>
<dbReference type="InterPro" id="IPR001753">
    <property type="entry name" value="Enoyl-CoA_hydra/iso"/>
</dbReference>
<comment type="similarity">
    <text evidence="1">Belongs to the enoyl-CoA hydratase/isomerase family.</text>
</comment>
<dbReference type="SUPFAM" id="SSF52096">
    <property type="entry name" value="ClpP/crotonase"/>
    <property type="match status" value="1"/>
</dbReference>
<proteinExistence type="inferred from homology"/>
<dbReference type="Gene3D" id="1.10.12.10">
    <property type="entry name" value="Lyase 2-enoyl-coa Hydratase, Chain A, domain 2"/>
    <property type="match status" value="1"/>
</dbReference>
<accession>A0ABR0KK39</accession>
<dbReference type="EMBL" id="JAVRRG010000012">
    <property type="protein sequence ID" value="KAK5098938.1"/>
    <property type="molecule type" value="Genomic_DNA"/>
</dbReference>
<evidence type="ECO:0000256" key="2">
    <source>
        <dbReference type="ARBA" id="ARBA00023239"/>
    </source>
</evidence>
<dbReference type="Proteomes" id="UP001345013">
    <property type="component" value="Unassembled WGS sequence"/>
</dbReference>
<protein>
    <recommendedName>
        <fullName evidence="5">Methylglutaconyl-CoA hydratase</fullName>
    </recommendedName>
</protein>
<reference evidence="3 4" key="1">
    <citation type="submission" date="2023-08" db="EMBL/GenBank/DDBJ databases">
        <title>Black Yeasts Isolated from many extreme environments.</title>
        <authorList>
            <person name="Coleine C."/>
            <person name="Stajich J.E."/>
            <person name="Selbmann L."/>
        </authorList>
    </citation>
    <scope>NUCLEOTIDE SEQUENCE [LARGE SCALE GENOMIC DNA]</scope>
    <source>
        <strain evidence="3 4">CCFEE 5885</strain>
    </source>
</reference>
<evidence type="ECO:0000256" key="1">
    <source>
        <dbReference type="ARBA" id="ARBA00005254"/>
    </source>
</evidence>
<keyword evidence="4" id="KW-1185">Reference proteome</keyword>